<dbReference type="Pfam" id="PF02782">
    <property type="entry name" value="FGGY_C"/>
    <property type="match status" value="1"/>
</dbReference>
<evidence type="ECO:0000259" key="11">
    <source>
        <dbReference type="Pfam" id="PF00370"/>
    </source>
</evidence>
<evidence type="ECO:0000256" key="9">
    <source>
        <dbReference type="RuleBase" id="RU003733"/>
    </source>
</evidence>
<evidence type="ECO:0000256" key="7">
    <source>
        <dbReference type="ARBA" id="ARBA00023277"/>
    </source>
</evidence>
<dbReference type="InterPro" id="IPR018484">
    <property type="entry name" value="FGGY_N"/>
</dbReference>
<feature type="site" description="Important for activity" evidence="8">
    <location>
        <position position="6"/>
    </location>
</feature>
<dbReference type="Proteomes" id="UP000247609">
    <property type="component" value="Unassembled WGS sequence"/>
</dbReference>
<dbReference type="SUPFAM" id="SSF53067">
    <property type="entry name" value="Actin-like ATPase domain"/>
    <property type="match status" value="2"/>
</dbReference>
<dbReference type="GO" id="GO:0042732">
    <property type="term" value="P:D-xylose metabolic process"/>
    <property type="evidence" value="ECO:0007669"/>
    <property type="project" value="UniProtKB-KW"/>
</dbReference>
<comment type="catalytic activity">
    <reaction evidence="8 10">
        <text>D-xylulose + ATP = D-xylulose 5-phosphate + ADP + H(+)</text>
        <dbReference type="Rhea" id="RHEA:10964"/>
        <dbReference type="ChEBI" id="CHEBI:15378"/>
        <dbReference type="ChEBI" id="CHEBI:17140"/>
        <dbReference type="ChEBI" id="CHEBI:30616"/>
        <dbReference type="ChEBI" id="CHEBI:57737"/>
        <dbReference type="ChEBI" id="CHEBI:456216"/>
        <dbReference type="EC" id="2.7.1.17"/>
    </reaction>
</comment>
<dbReference type="NCBIfam" id="TIGR01312">
    <property type="entry name" value="XylB"/>
    <property type="match status" value="1"/>
</dbReference>
<dbReference type="GO" id="GO:0005998">
    <property type="term" value="P:xylulose catabolic process"/>
    <property type="evidence" value="ECO:0007669"/>
    <property type="project" value="UniProtKB-UniRule"/>
</dbReference>
<dbReference type="PANTHER" id="PTHR43095:SF6">
    <property type="entry name" value="XYLULOSE KINASE"/>
    <property type="match status" value="1"/>
</dbReference>
<comment type="function">
    <text evidence="8">Catalyzes the phosphorylation of D-xylulose to D-xylulose 5-phosphate.</text>
</comment>
<dbReference type="AlphaFoldDB" id="A0A318QL92"/>
<evidence type="ECO:0000313" key="14">
    <source>
        <dbReference type="Proteomes" id="UP000247609"/>
    </source>
</evidence>
<reference evidence="13 14" key="1">
    <citation type="submission" date="2017-07" db="EMBL/GenBank/DDBJ databases">
        <title>A draft genome sequence of Komagataeibacter sp. T5K1.</title>
        <authorList>
            <person name="Skraban J."/>
            <person name="Cleenwerck I."/>
            <person name="Vandamme P."/>
            <person name="Trcek J."/>
        </authorList>
    </citation>
    <scope>NUCLEOTIDE SEQUENCE [LARGE SCALE GENOMIC DNA]</scope>
    <source>
        <strain evidence="13 14">T5K1</strain>
    </source>
</reference>
<organism evidence="13 14">
    <name type="scientific">Novacetimonas pomaceti</name>
    <dbReference type="NCBI Taxonomy" id="2021998"/>
    <lineage>
        <taxon>Bacteria</taxon>
        <taxon>Pseudomonadati</taxon>
        <taxon>Pseudomonadota</taxon>
        <taxon>Alphaproteobacteria</taxon>
        <taxon>Acetobacterales</taxon>
        <taxon>Acetobacteraceae</taxon>
        <taxon>Novacetimonas</taxon>
    </lineage>
</organism>
<dbReference type="InterPro" id="IPR050406">
    <property type="entry name" value="FGGY_Carb_Kinase"/>
</dbReference>
<dbReference type="GO" id="GO:0004856">
    <property type="term" value="F:D-xylulokinase activity"/>
    <property type="evidence" value="ECO:0007669"/>
    <property type="project" value="UniProtKB-UniRule"/>
</dbReference>
<evidence type="ECO:0000313" key="13">
    <source>
        <dbReference type="EMBL" id="PYD75999.1"/>
    </source>
</evidence>
<evidence type="ECO:0000256" key="1">
    <source>
        <dbReference type="ARBA" id="ARBA00009156"/>
    </source>
</evidence>
<comment type="caution">
    <text evidence="13">The sequence shown here is derived from an EMBL/GenBank/DDBJ whole genome shotgun (WGS) entry which is preliminary data.</text>
</comment>
<dbReference type="EMBL" id="NOXG01000004">
    <property type="protein sequence ID" value="PYD75999.1"/>
    <property type="molecule type" value="Genomic_DNA"/>
</dbReference>
<dbReference type="InterPro" id="IPR006000">
    <property type="entry name" value="Xylulokinase"/>
</dbReference>
<evidence type="ECO:0000259" key="12">
    <source>
        <dbReference type="Pfam" id="PF02782"/>
    </source>
</evidence>
<protein>
    <recommendedName>
        <fullName evidence="8 10">Xylulose kinase</fullName>
        <shortName evidence="8 10">Xylulokinase</shortName>
        <ecNumber evidence="8 10">2.7.1.17</ecNumber>
    </recommendedName>
</protein>
<feature type="domain" description="Carbohydrate kinase FGGY C-terminal" evidence="12">
    <location>
        <begin position="253"/>
        <end position="437"/>
    </location>
</feature>
<dbReference type="PIRSF" id="PIRSF000538">
    <property type="entry name" value="GlpK"/>
    <property type="match status" value="1"/>
</dbReference>
<accession>A0A318QL92</accession>
<evidence type="ECO:0000256" key="8">
    <source>
        <dbReference type="HAMAP-Rule" id="MF_02220"/>
    </source>
</evidence>
<dbReference type="PROSITE" id="PS00445">
    <property type="entry name" value="FGGY_KINASES_2"/>
    <property type="match status" value="1"/>
</dbReference>
<keyword evidence="6 8" id="KW-0067">ATP-binding</keyword>
<keyword evidence="7 8" id="KW-0119">Carbohydrate metabolism</keyword>
<dbReference type="InterPro" id="IPR018485">
    <property type="entry name" value="FGGY_C"/>
</dbReference>
<dbReference type="GO" id="GO:0005524">
    <property type="term" value="F:ATP binding"/>
    <property type="evidence" value="ECO:0007669"/>
    <property type="project" value="UniProtKB-UniRule"/>
</dbReference>
<evidence type="ECO:0000256" key="4">
    <source>
        <dbReference type="ARBA" id="ARBA00022741"/>
    </source>
</evidence>
<dbReference type="PANTHER" id="PTHR43095">
    <property type="entry name" value="SUGAR KINASE"/>
    <property type="match status" value="1"/>
</dbReference>
<evidence type="ECO:0000256" key="10">
    <source>
        <dbReference type="RuleBase" id="RU364073"/>
    </source>
</evidence>
<sequence length="494" mass="52594">MFVGIDLGTSAIKAVLVDDSQAVVGSQSHPLTISSPHDGWNEQDPHDWWVATLAVLDALAAAHPQQMSQVRGIGLSGQQHGAVLLDAAGEVLRPCILWNDVRATAECAEFERRFPRSRQVCGNVAMPGFTAPKLIWVARHEPEIFAATRHVLLPKAWLRYRLTGEMIEDMSDASGTLWLDVGHRRWSDDAIAACGLTRHAMPALVEGTAPAGRLHDMLARRWDMKTLPVLAGSAGDNAAGAVGLGAVRAGSAFLSLGTSGVLWVTTDRFRPHPQGGIHAFCHAVPRMWHQMGVTLSAASSLAWWSRTTGVTETALLAELPPQVTRPSPVIFLPYLSGERTPHNDGTIRGVFAGLSSGTTRAEMTQAVLEGVAFSFRDVVDVLAEAGSHLTQADVIGGGSRSRLWISILASVTGLSLHRLAHGEQGGSFGAARLARLAATGEAVDSVCLPPQRVETVSPDAALAAAYATPLARYRALYPAVRDAMRVSAPSMVSP</sequence>
<dbReference type="InterPro" id="IPR043129">
    <property type="entry name" value="ATPase_NBD"/>
</dbReference>
<dbReference type="InterPro" id="IPR000577">
    <property type="entry name" value="Carb_kinase_FGGY"/>
</dbReference>
<feature type="domain" description="Carbohydrate kinase FGGY N-terminal" evidence="11">
    <location>
        <begin position="1"/>
        <end position="243"/>
    </location>
</feature>
<keyword evidence="5 8" id="KW-0418">Kinase</keyword>
<keyword evidence="2 8" id="KW-0859">Xylose metabolism</keyword>
<evidence type="ECO:0000256" key="3">
    <source>
        <dbReference type="ARBA" id="ARBA00022679"/>
    </source>
</evidence>
<keyword evidence="4 8" id="KW-0547">Nucleotide-binding</keyword>
<keyword evidence="3 8" id="KW-0808">Transferase</keyword>
<feature type="active site" description="Proton acceptor" evidence="8">
    <location>
        <position position="236"/>
    </location>
</feature>
<dbReference type="InterPro" id="IPR018483">
    <property type="entry name" value="Carb_kinase_FGGY_CS"/>
</dbReference>
<evidence type="ECO:0000256" key="2">
    <source>
        <dbReference type="ARBA" id="ARBA00022629"/>
    </source>
</evidence>
<dbReference type="HAMAP" id="MF_02220">
    <property type="entry name" value="XylB"/>
    <property type="match status" value="1"/>
</dbReference>
<dbReference type="Pfam" id="PF00370">
    <property type="entry name" value="FGGY_N"/>
    <property type="match status" value="1"/>
</dbReference>
<name>A0A318QL92_9PROT</name>
<dbReference type="RefSeq" id="WP_110528837.1">
    <property type="nucleotide sequence ID" value="NZ_JAHRDT010000030.1"/>
</dbReference>
<feature type="binding site" evidence="8">
    <location>
        <begin position="79"/>
        <end position="80"/>
    </location>
    <ligand>
        <name>substrate</name>
    </ligand>
</feature>
<dbReference type="EC" id="2.7.1.17" evidence="8 10"/>
<comment type="similarity">
    <text evidence="1 8 9">Belongs to the FGGY kinase family.</text>
</comment>
<dbReference type="PROSITE" id="PS00933">
    <property type="entry name" value="FGGY_KINASES_1"/>
    <property type="match status" value="1"/>
</dbReference>
<evidence type="ECO:0000256" key="6">
    <source>
        <dbReference type="ARBA" id="ARBA00022840"/>
    </source>
</evidence>
<evidence type="ECO:0000256" key="5">
    <source>
        <dbReference type="ARBA" id="ARBA00022777"/>
    </source>
</evidence>
<dbReference type="Gene3D" id="3.30.420.40">
    <property type="match status" value="2"/>
</dbReference>
<dbReference type="CDD" id="cd07808">
    <property type="entry name" value="ASKHA_NBD_FGGY_EcXK-like"/>
    <property type="match status" value="1"/>
</dbReference>
<gene>
    <name evidence="8 10 13" type="primary">xylB</name>
    <name evidence="13" type="ORF">CFR71_06415</name>
</gene>
<proteinExistence type="inferred from homology"/>